<reference evidence="2 3" key="1">
    <citation type="submission" date="2020-10" db="EMBL/GenBank/DDBJ databases">
        <title>Complete genome sequence of Cupriavidus basilensis CCUG 49340T.</title>
        <authorList>
            <person name="Salva-Serra F."/>
            <person name="Donoso R.A."/>
            <person name="Cho K.H."/>
            <person name="Yoo J.A."/>
            <person name="Lee K."/>
            <person name="Yoon S.-H."/>
            <person name="Perez-Pantoja D."/>
            <person name="Moore E.R.B."/>
        </authorList>
    </citation>
    <scope>NUCLEOTIDE SEQUENCE [LARGE SCALE GENOMIC DNA]</scope>
    <source>
        <strain evidence="3">CCUG 49340</strain>
    </source>
</reference>
<dbReference type="PANTHER" id="PTHR37829:SF3">
    <property type="entry name" value="PROTEIN JAYE-RELATED"/>
    <property type="match status" value="1"/>
</dbReference>
<sequence>MAISTKDFTTLVRESVTAIQGYASVLLDLTIGSILRAVVEANAAVTVWLESLIMQVLAITRAATSSGADLDSWVADFGVSRLPATYATGQVTFSRFTATQQAVVPVGTTVQTGDGTQQYAVVADMTNPAYSAALGGYVLAAGMPSVSVPVLAVVAGAAGNAVIGAVSVIAGAISGVDTVTNGASFANGADAESDPALRTRFIAYIRSLSKATKDAVGYAITSLKQGVTYALVENQTYAGAVQMGYFYVVVDDGTGAPGSTFLATVSNAIDAVRPLCSSFGVFAPALLNASVAMTCTIGAGYDGAATRQLVVTALTNYINALPRDPVTQTMTLPYSRLAQVAYDASPGVTNVTGVTLNGSTADLVATAKQTVKASTISVA</sequence>
<dbReference type="EMBL" id="CP062803">
    <property type="protein sequence ID" value="QOT74850.1"/>
    <property type="molecule type" value="Genomic_DNA"/>
</dbReference>
<evidence type="ECO:0000313" key="3">
    <source>
        <dbReference type="Proteomes" id="UP000397656"/>
    </source>
</evidence>
<proteinExistence type="predicted"/>
<dbReference type="RefSeq" id="WP_150993037.1">
    <property type="nucleotide sequence ID" value="NZ_CP062803.1"/>
</dbReference>
<dbReference type="PANTHER" id="PTHR37829">
    <property type="entry name" value="PHAGE-LIKE ELEMENT PBSX PROTEIN XKDT"/>
    <property type="match status" value="1"/>
</dbReference>
<evidence type="ECO:0000259" key="1">
    <source>
        <dbReference type="Pfam" id="PF04865"/>
    </source>
</evidence>
<dbReference type="Proteomes" id="UP000397656">
    <property type="component" value="Chromosome 1"/>
</dbReference>
<dbReference type="AlphaFoldDB" id="A0A643FIT2"/>
<accession>A0A643FIT2</accession>
<name>A0A643FIT2_9BURK</name>
<evidence type="ECO:0000313" key="2">
    <source>
        <dbReference type="EMBL" id="QOT74850.1"/>
    </source>
</evidence>
<protein>
    <submittedName>
        <fullName evidence="2">Baseplate J/gp47 family protein</fullName>
    </submittedName>
</protein>
<dbReference type="Pfam" id="PF04865">
    <property type="entry name" value="Baseplate_J"/>
    <property type="match status" value="1"/>
</dbReference>
<gene>
    <name evidence="2" type="ORF">F7R26_011290</name>
</gene>
<feature type="domain" description="Baseplate protein J-like barrel" evidence="1">
    <location>
        <begin position="95"/>
        <end position="188"/>
    </location>
</feature>
<dbReference type="GeneID" id="98401490"/>
<dbReference type="InterPro" id="IPR052399">
    <property type="entry name" value="Phage_Baseplate_Assmbl_Protein"/>
</dbReference>
<organism evidence="2 3">
    <name type="scientific">Cupriavidus basilensis</name>
    <dbReference type="NCBI Taxonomy" id="68895"/>
    <lineage>
        <taxon>Bacteria</taxon>
        <taxon>Pseudomonadati</taxon>
        <taxon>Pseudomonadota</taxon>
        <taxon>Betaproteobacteria</taxon>
        <taxon>Burkholderiales</taxon>
        <taxon>Burkholderiaceae</taxon>
        <taxon>Cupriavidus</taxon>
    </lineage>
</organism>
<dbReference type="InterPro" id="IPR006949">
    <property type="entry name" value="Barrel_Baseplate_J-like"/>
</dbReference>